<comment type="caution">
    <text evidence="5">The sequence shown here is derived from an EMBL/GenBank/DDBJ whole genome shotgun (WGS) entry which is preliminary data.</text>
</comment>
<dbReference type="GO" id="GO:0016491">
    <property type="term" value="F:oxidoreductase activity"/>
    <property type="evidence" value="ECO:0007669"/>
    <property type="project" value="UniProtKB-KW"/>
</dbReference>
<dbReference type="SUPFAM" id="SSF51735">
    <property type="entry name" value="NAD(P)-binding Rossmann-fold domains"/>
    <property type="match status" value="1"/>
</dbReference>
<dbReference type="Gene3D" id="3.30.360.10">
    <property type="entry name" value="Dihydrodipicolinate Reductase, domain 2"/>
    <property type="match status" value="1"/>
</dbReference>
<proteinExistence type="inferred from homology"/>
<feature type="domain" description="Gfo/Idh/MocA-like oxidoreductase N-terminal" evidence="3">
    <location>
        <begin position="11"/>
        <end position="124"/>
    </location>
</feature>
<dbReference type="Pfam" id="PF22725">
    <property type="entry name" value="GFO_IDH_MocA_C3"/>
    <property type="match status" value="1"/>
</dbReference>
<feature type="domain" description="GFO/IDH/MocA-like oxidoreductase" evidence="4">
    <location>
        <begin position="139"/>
        <end position="258"/>
    </location>
</feature>
<sequence>MSAGPASGPPVRIGILGAGFVADLYLRALEHVRGHEVTVVSGNGPDRAKALADRFGVPAAVTGVRDLVRREDVDLVLVAVPHDLHVEAVTAAAEAGKAVVCTKPLGRDAREAQACLAAVQRAGVWHGYAETEVFAPGIVKARQLVDAGAIGRVTWVRAREAHGNPHPHARDERRMGGGPLRGLGCHCVAIGRWFLDGAQPAEVMAWGDRLVRDDVTAEDSAVMLVRFDDGRMLQVEVGWTHVAGLDVRNEIHGSHGWIGTDETGSTGVVGFTGRPAGYVVEKAGSDQGWIIPVPDEPWTYGYHAELAHFVDCFRRGVEPRQTLRDGVIDNAVIDAGYRSMASRGWEAVTLPA</sequence>
<evidence type="ECO:0000313" key="6">
    <source>
        <dbReference type="Proteomes" id="UP000377595"/>
    </source>
</evidence>
<dbReference type="InterPro" id="IPR000683">
    <property type="entry name" value="Gfo/Idh/MocA-like_OxRdtase_N"/>
</dbReference>
<dbReference type="RefSeq" id="WP_170321442.1">
    <property type="nucleotide sequence ID" value="NZ_BAAAHM010000028.1"/>
</dbReference>
<evidence type="ECO:0000256" key="1">
    <source>
        <dbReference type="ARBA" id="ARBA00010928"/>
    </source>
</evidence>
<comment type="similarity">
    <text evidence="1">Belongs to the Gfo/Idh/MocA family.</text>
</comment>
<name>A0A5M3XDN8_9ACTN</name>
<dbReference type="EMBL" id="BLAF01000013">
    <property type="protein sequence ID" value="GES19727.1"/>
    <property type="molecule type" value="Genomic_DNA"/>
</dbReference>
<keyword evidence="2" id="KW-0560">Oxidoreductase</keyword>
<dbReference type="Pfam" id="PF01408">
    <property type="entry name" value="GFO_IDH_MocA"/>
    <property type="match status" value="1"/>
</dbReference>
<organism evidence="5 6">
    <name type="scientific">Acrocarpospora pleiomorpha</name>
    <dbReference type="NCBI Taxonomy" id="90975"/>
    <lineage>
        <taxon>Bacteria</taxon>
        <taxon>Bacillati</taxon>
        <taxon>Actinomycetota</taxon>
        <taxon>Actinomycetes</taxon>
        <taxon>Streptosporangiales</taxon>
        <taxon>Streptosporangiaceae</taxon>
        <taxon>Acrocarpospora</taxon>
    </lineage>
</organism>
<dbReference type="GO" id="GO:0000166">
    <property type="term" value="F:nucleotide binding"/>
    <property type="evidence" value="ECO:0007669"/>
    <property type="project" value="InterPro"/>
</dbReference>
<dbReference type="SUPFAM" id="SSF55347">
    <property type="entry name" value="Glyceraldehyde-3-phosphate dehydrogenase-like, C-terminal domain"/>
    <property type="match status" value="1"/>
</dbReference>
<dbReference type="InterPro" id="IPR036291">
    <property type="entry name" value="NAD(P)-bd_dom_sf"/>
</dbReference>
<evidence type="ECO:0000256" key="2">
    <source>
        <dbReference type="ARBA" id="ARBA00023002"/>
    </source>
</evidence>
<evidence type="ECO:0000313" key="5">
    <source>
        <dbReference type="EMBL" id="GES19727.1"/>
    </source>
</evidence>
<dbReference type="PANTHER" id="PTHR42840">
    <property type="entry name" value="NAD(P)-BINDING ROSSMANN-FOLD SUPERFAMILY PROTEIN-RELATED"/>
    <property type="match status" value="1"/>
</dbReference>
<dbReference type="Proteomes" id="UP000377595">
    <property type="component" value="Unassembled WGS sequence"/>
</dbReference>
<dbReference type="PANTHER" id="PTHR42840:SF3">
    <property type="entry name" value="BINDING ROSSMANN FOLD OXIDOREDUCTASE, PUTATIVE (AFU_ORTHOLOGUE AFUA_2G10240)-RELATED"/>
    <property type="match status" value="1"/>
</dbReference>
<keyword evidence="6" id="KW-1185">Reference proteome</keyword>
<reference evidence="5 6" key="1">
    <citation type="submission" date="2019-10" db="EMBL/GenBank/DDBJ databases">
        <title>Whole genome shotgun sequence of Acrocarpospora pleiomorpha NBRC 16267.</title>
        <authorList>
            <person name="Ichikawa N."/>
            <person name="Kimura A."/>
            <person name="Kitahashi Y."/>
            <person name="Komaki H."/>
            <person name="Oguchi A."/>
        </authorList>
    </citation>
    <scope>NUCLEOTIDE SEQUENCE [LARGE SCALE GENOMIC DNA]</scope>
    <source>
        <strain evidence="5 6">NBRC 16267</strain>
    </source>
</reference>
<protein>
    <submittedName>
        <fullName evidence="5">Dehydrogenase</fullName>
    </submittedName>
</protein>
<dbReference type="GO" id="GO:0006740">
    <property type="term" value="P:NADPH regeneration"/>
    <property type="evidence" value="ECO:0007669"/>
    <property type="project" value="TreeGrafter"/>
</dbReference>
<dbReference type="GO" id="GO:0005737">
    <property type="term" value="C:cytoplasm"/>
    <property type="evidence" value="ECO:0007669"/>
    <property type="project" value="TreeGrafter"/>
</dbReference>
<evidence type="ECO:0000259" key="4">
    <source>
        <dbReference type="Pfam" id="PF22725"/>
    </source>
</evidence>
<accession>A0A5M3XDN8</accession>
<dbReference type="InterPro" id="IPR055170">
    <property type="entry name" value="GFO_IDH_MocA-like_dom"/>
</dbReference>
<gene>
    <name evidence="5" type="ORF">Aple_026230</name>
</gene>
<dbReference type="Gene3D" id="3.40.50.720">
    <property type="entry name" value="NAD(P)-binding Rossmann-like Domain"/>
    <property type="match status" value="1"/>
</dbReference>
<evidence type="ECO:0000259" key="3">
    <source>
        <dbReference type="Pfam" id="PF01408"/>
    </source>
</evidence>
<dbReference type="AlphaFoldDB" id="A0A5M3XDN8"/>